<accession>A0A9Q8V506</accession>
<dbReference type="InterPro" id="IPR052336">
    <property type="entry name" value="MlaD_Phospholipid_Transporter"/>
</dbReference>
<dbReference type="InterPro" id="IPR003399">
    <property type="entry name" value="Mce/MlaD"/>
</dbReference>
<dbReference type="RefSeq" id="WP_047255220.1">
    <property type="nucleotide sequence ID" value="NZ_CAWMFK010000001.1"/>
</dbReference>
<dbReference type="EMBL" id="CP093245">
    <property type="protein sequence ID" value="UNH31191.1"/>
    <property type="molecule type" value="Genomic_DNA"/>
</dbReference>
<dbReference type="AlphaFoldDB" id="A0A9Q8V506"/>
<reference evidence="1" key="1">
    <citation type="submission" date="2022-03" db="EMBL/GenBank/DDBJ databases">
        <title>ESBL-producing Moellerella wisconsensis and Escherichia marmotae isolated from wild game meat.</title>
        <authorList>
            <person name="Biggel M."/>
        </authorList>
    </citation>
    <scope>NUCLEOTIDE SEQUENCE</scope>
    <source>
        <strain evidence="1">W51</strain>
    </source>
</reference>
<gene>
    <name evidence="1" type="primary">mlaD</name>
    <name evidence="1" type="ORF">MNY72_02345</name>
</gene>
<protein>
    <submittedName>
        <fullName evidence="1">Outer membrane lipid asymmetry maintenance protein MlaD</fullName>
    </submittedName>
</protein>
<dbReference type="NCBIfam" id="TIGR04430">
    <property type="entry name" value="OM_asym_MlaD"/>
    <property type="match status" value="1"/>
</dbReference>
<dbReference type="GeneID" id="79716037"/>
<dbReference type="GO" id="GO:0005548">
    <property type="term" value="F:phospholipid transporter activity"/>
    <property type="evidence" value="ECO:0007669"/>
    <property type="project" value="TreeGrafter"/>
</dbReference>
<organism evidence="1 2">
    <name type="scientific">Moellerella wisconsensis</name>
    <dbReference type="NCBI Taxonomy" id="158849"/>
    <lineage>
        <taxon>Bacteria</taxon>
        <taxon>Pseudomonadati</taxon>
        <taxon>Pseudomonadota</taxon>
        <taxon>Gammaproteobacteria</taxon>
        <taxon>Enterobacterales</taxon>
        <taxon>Morganellaceae</taxon>
        <taxon>Moellerella</taxon>
    </lineage>
</organism>
<dbReference type="InterPro" id="IPR030970">
    <property type="entry name" value="ABC_MlaD"/>
</dbReference>
<dbReference type="Pfam" id="PF02470">
    <property type="entry name" value="MlaD"/>
    <property type="match status" value="1"/>
</dbReference>
<dbReference type="GO" id="GO:0005543">
    <property type="term" value="F:phospholipid binding"/>
    <property type="evidence" value="ECO:0007669"/>
    <property type="project" value="TreeGrafter"/>
</dbReference>
<proteinExistence type="predicted"/>
<evidence type="ECO:0000313" key="2">
    <source>
        <dbReference type="Proteomes" id="UP000829116"/>
    </source>
</evidence>
<evidence type="ECO:0000313" key="1">
    <source>
        <dbReference type="EMBL" id="UNH31191.1"/>
    </source>
</evidence>
<dbReference type="Proteomes" id="UP000829116">
    <property type="component" value="Chromosome"/>
</dbReference>
<sequence>MQSKKSEIWVGCFMLIALAAIVFLCLKVADIQSIGNKSTYQINAAFSNVGGLKPGSPVRVGGVVVGRVADITLNKQTYEPDVKIDILSEYDNIPDTSSLSIRTSGLLGEQYLALNIGFYDEDMGTEILKNGGRIQDTKPAMVLEDLIGQFLYKSGDSATQVESK</sequence>
<name>A0A9Q8V506_9GAMM</name>
<dbReference type="PANTHER" id="PTHR33371:SF4">
    <property type="entry name" value="INTERMEMBRANE PHOSPHOLIPID TRANSPORT SYSTEM BINDING PROTEIN MLAD"/>
    <property type="match status" value="1"/>
</dbReference>
<dbReference type="PANTHER" id="PTHR33371">
    <property type="entry name" value="INTERMEMBRANE PHOSPHOLIPID TRANSPORT SYSTEM BINDING PROTEIN MLAD-RELATED"/>
    <property type="match status" value="1"/>
</dbReference>